<dbReference type="EMBL" id="JBBUTI010000004">
    <property type="protein sequence ID" value="MEK8046043.1"/>
    <property type="molecule type" value="Genomic_DNA"/>
</dbReference>
<gene>
    <name evidence="2" type="ORF">AACH00_06800</name>
</gene>
<dbReference type="Gene3D" id="3.90.1300.10">
    <property type="entry name" value="Amidase signature (AS) domain"/>
    <property type="match status" value="1"/>
</dbReference>
<accession>A0ABU9C2J8</accession>
<evidence type="ECO:0000259" key="1">
    <source>
        <dbReference type="Pfam" id="PF01425"/>
    </source>
</evidence>
<sequence>MAVQINPRSIASREASGIDGALAELGKPGDGHVFAAIQAALDTARGSAAGTFLRTFDAAALAQARESEARRKAGAPTRLLEGIAVSVKDLFDVSAQPATGGSVVLHGDKSATTGLAAPLTEDAPAVARLRAAGACLIGHTGMTEFAFSGVGLNPHHGTPPNPVTTLLDSTPRIPGGSTSGGAASVAIGAAWAALGSDTGGSIRIPAALMGLVGFKSSQFLTPLAGAIPLSSTLDTACAITTCVRDAMRLHAVLSNAVLPDNPPPQHLSRPARLAVPRQVMLDDLEPAVAAAFERALACARSAGMQVIEIDLPELTELAALQAQGGFSAAESWAWHRPLLEAQGSAYDPRVAVRIRRGATMLAADYIQLHQQRRDWIQRVQQRLSEFDAALSPTVPMTAPPLAPLQVDDSLFFLTNAALLRNPSVVNMFDGCALSLPCQLPGELPVGLMVWAPNGHDDTVLQLGLQLEAALSHHKAS</sequence>
<dbReference type="InterPro" id="IPR023631">
    <property type="entry name" value="Amidase_dom"/>
</dbReference>
<dbReference type="NCBIfam" id="NF005460">
    <property type="entry name" value="PRK07056.1"/>
    <property type="match status" value="1"/>
</dbReference>
<protein>
    <submittedName>
        <fullName evidence="2">Amidase</fullName>
    </submittedName>
</protein>
<dbReference type="InterPro" id="IPR000120">
    <property type="entry name" value="Amidase"/>
</dbReference>
<dbReference type="InterPro" id="IPR036928">
    <property type="entry name" value="AS_sf"/>
</dbReference>
<reference evidence="2 3" key="1">
    <citation type="submission" date="2024-04" db="EMBL/GenBank/DDBJ databases">
        <title>Novel species of the genus Ideonella isolated from streams.</title>
        <authorList>
            <person name="Lu H."/>
        </authorList>
    </citation>
    <scope>NUCLEOTIDE SEQUENCE [LARGE SCALE GENOMIC DNA]</scope>
    <source>
        <strain evidence="2 3">LYT19W</strain>
    </source>
</reference>
<dbReference type="PANTHER" id="PTHR11895">
    <property type="entry name" value="TRANSAMIDASE"/>
    <property type="match status" value="1"/>
</dbReference>
<dbReference type="Pfam" id="PF01425">
    <property type="entry name" value="Amidase"/>
    <property type="match status" value="1"/>
</dbReference>
<dbReference type="SUPFAM" id="SSF75304">
    <property type="entry name" value="Amidase signature (AS) enzymes"/>
    <property type="match status" value="1"/>
</dbReference>
<feature type="domain" description="Amidase" evidence="1">
    <location>
        <begin position="49"/>
        <end position="460"/>
    </location>
</feature>
<organism evidence="2 3">
    <name type="scientific">Ideonella margarita</name>
    <dbReference type="NCBI Taxonomy" id="2984191"/>
    <lineage>
        <taxon>Bacteria</taxon>
        <taxon>Pseudomonadati</taxon>
        <taxon>Pseudomonadota</taxon>
        <taxon>Betaproteobacteria</taxon>
        <taxon>Burkholderiales</taxon>
        <taxon>Sphaerotilaceae</taxon>
        <taxon>Ideonella</taxon>
    </lineage>
</organism>
<dbReference type="Proteomes" id="UP001379945">
    <property type="component" value="Unassembled WGS sequence"/>
</dbReference>
<evidence type="ECO:0000313" key="2">
    <source>
        <dbReference type="EMBL" id="MEK8046043.1"/>
    </source>
</evidence>
<comment type="caution">
    <text evidence="2">The sequence shown here is derived from an EMBL/GenBank/DDBJ whole genome shotgun (WGS) entry which is preliminary data.</text>
</comment>
<keyword evidence="3" id="KW-1185">Reference proteome</keyword>
<name>A0ABU9C2J8_9BURK</name>
<proteinExistence type="predicted"/>
<dbReference type="PANTHER" id="PTHR11895:SF176">
    <property type="entry name" value="AMIDASE AMID-RELATED"/>
    <property type="match status" value="1"/>
</dbReference>
<dbReference type="RefSeq" id="WP_341398325.1">
    <property type="nucleotide sequence ID" value="NZ_JBBUTI010000004.1"/>
</dbReference>
<evidence type="ECO:0000313" key="3">
    <source>
        <dbReference type="Proteomes" id="UP001379945"/>
    </source>
</evidence>